<protein>
    <recommendedName>
        <fullName evidence="2">UPF0102 protein C0187_05840</fullName>
    </recommendedName>
</protein>
<dbReference type="Gene3D" id="3.40.1350.10">
    <property type="match status" value="1"/>
</dbReference>
<dbReference type="GO" id="GO:0003676">
    <property type="term" value="F:nucleic acid binding"/>
    <property type="evidence" value="ECO:0007669"/>
    <property type="project" value="InterPro"/>
</dbReference>
<dbReference type="EMBL" id="PNIN01000057">
    <property type="protein sequence ID" value="PMP70179.1"/>
    <property type="molecule type" value="Genomic_DNA"/>
</dbReference>
<comment type="caution">
    <text evidence="3">The sequence shown here is derived from an EMBL/GenBank/DDBJ whole genome shotgun (WGS) entry which is preliminary data.</text>
</comment>
<dbReference type="AlphaFoldDB" id="A0A2J6WIN5"/>
<gene>
    <name evidence="3" type="ORF">C0187_05840</name>
</gene>
<name>A0A2J6WIN5_9BACT</name>
<evidence type="ECO:0000313" key="3">
    <source>
        <dbReference type="EMBL" id="PMP70179.1"/>
    </source>
</evidence>
<evidence type="ECO:0000256" key="2">
    <source>
        <dbReference type="HAMAP-Rule" id="MF_00048"/>
    </source>
</evidence>
<sequence length="113" mass="13182">MSKKEGDTGENLAAEYLISKGYRILHRNFRCRFGEIDIIASKGSVVAFIEVKYRKTERFGKGFEAVSQRKIEKIQKASQYFISTNPDRYHYRYDVISIDNGKITHIENAFSYE</sequence>
<dbReference type="RefSeq" id="WP_424606293.1">
    <property type="nucleotide sequence ID" value="NZ_JBNAVA010000015.1"/>
</dbReference>
<evidence type="ECO:0000313" key="4">
    <source>
        <dbReference type="Proteomes" id="UP000242881"/>
    </source>
</evidence>
<dbReference type="InterPro" id="IPR011335">
    <property type="entry name" value="Restrct_endonuc-II-like"/>
</dbReference>
<dbReference type="SUPFAM" id="SSF52980">
    <property type="entry name" value="Restriction endonuclease-like"/>
    <property type="match status" value="1"/>
</dbReference>
<evidence type="ECO:0000256" key="1">
    <source>
        <dbReference type="ARBA" id="ARBA00006738"/>
    </source>
</evidence>
<dbReference type="Pfam" id="PF02021">
    <property type="entry name" value="UPF0102"/>
    <property type="match status" value="1"/>
</dbReference>
<accession>A0A2J6WIN5</accession>
<dbReference type="InterPro" id="IPR003509">
    <property type="entry name" value="UPF0102_YraN-like"/>
</dbReference>
<reference evidence="3 4" key="1">
    <citation type="submission" date="2018-01" db="EMBL/GenBank/DDBJ databases">
        <title>Metagenomic assembled genomes from two thermal pools in the Uzon Caldera, Kamchatka, Russia.</title>
        <authorList>
            <person name="Wilkins L."/>
            <person name="Ettinger C."/>
        </authorList>
    </citation>
    <scope>NUCLEOTIDE SEQUENCE [LARGE SCALE GENOMIC DNA]</scope>
    <source>
        <strain evidence="3">ZAV-05</strain>
    </source>
</reference>
<dbReference type="NCBIfam" id="TIGR00252">
    <property type="entry name" value="YraN family protein"/>
    <property type="match status" value="1"/>
</dbReference>
<dbReference type="HAMAP" id="MF_00048">
    <property type="entry name" value="UPF0102"/>
    <property type="match status" value="1"/>
</dbReference>
<dbReference type="CDD" id="cd20736">
    <property type="entry name" value="PoNe_Nuclease"/>
    <property type="match status" value="1"/>
</dbReference>
<dbReference type="PANTHER" id="PTHR34039">
    <property type="entry name" value="UPF0102 PROTEIN YRAN"/>
    <property type="match status" value="1"/>
</dbReference>
<proteinExistence type="inferred from homology"/>
<dbReference type="PANTHER" id="PTHR34039:SF1">
    <property type="entry name" value="UPF0102 PROTEIN YRAN"/>
    <property type="match status" value="1"/>
</dbReference>
<organism evidence="3 4">
    <name type="scientific">Calditerrivibrio nitroreducens</name>
    <dbReference type="NCBI Taxonomy" id="477976"/>
    <lineage>
        <taxon>Bacteria</taxon>
        <taxon>Pseudomonadati</taxon>
        <taxon>Deferribacterota</taxon>
        <taxon>Deferribacteres</taxon>
        <taxon>Deferribacterales</taxon>
        <taxon>Calditerrivibrionaceae</taxon>
    </lineage>
</organism>
<dbReference type="InterPro" id="IPR011856">
    <property type="entry name" value="tRNA_endonuc-like_dom_sf"/>
</dbReference>
<dbReference type="NCBIfam" id="NF009150">
    <property type="entry name" value="PRK12497.1-3"/>
    <property type="match status" value="1"/>
</dbReference>
<comment type="similarity">
    <text evidence="1 2">Belongs to the UPF0102 family.</text>
</comment>
<dbReference type="Proteomes" id="UP000242881">
    <property type="component" value="Unassembled WGS sequence"/>
</dbReference>